<name>A0A8S9XXJ3_APOLU</name>
<evidence type="ECO:0000313" key="1">
    <source>
        <dbReference type="EMBL" id="KAF6212796.1"/>
    </source>
</evidence>
<comment type="caution">
    <text evidence="1">The sequence shown here is derived from an EMBL/GenBank/DDBJ whole genome shotgun (WGS) entry which is preliminary data.</text>
</comment>
<evidence type="ECO:0000313" key="2">
    <source>
        <dbReference type="Proteomes" id="UP000466442"/>
    </source>
</evidence>
<reference evidence="1" key="1">
    <citation type="journal article" date="2021" name="Mol. Ecol. Resour.">
        <title>Apolygus lucorum genome provides insights into omnivorousness and mesophyll feeding.</title>
        <authorList>
            <person name="Liu Y."/>
            <person name="Liu H."/>
            <person name="Wang H."/>
            <person name="Huang T."/>
            <person name="Liu B."/>
            <person name="Yang B."/>
            <person name="Yin L."/>
            <person name="Li B."/>
            <person name="Zhang Y."/>
            <person name="Zhang S."/>
            <person name="Jiang F."/>
            <person name="Zhang X."/>
            <person name="Ren Y."/>
            <person name="Wang B."/>
            <person name="Wang S."/>
            <person name="Lu Y."/>
            <person name="Wu K."/>
            <person name="Fan W."/>
            <person name="Wang G."/>
        </authorList>
    </citation>
    <scope>NUCLEOTIDE SEQUENCE</scope>
    <source>
        <strain evidence="1">12Hb</strain>
    </source>
</reference>
<dbReference type="Proteomes" id="UP000466442">
    <property type="component" value="Unassembled WGS sequence"/>
</dbReference>
<protein>
    <submittedName>
        <fullName evidence="1">Uncharacterized protein</fullName>
    </submittedName>
</protein>
<organism evidence="1 2">
    <name type="scientific">Apolygus lucorum</name>
    <name type="common">Small green plant bug</name>
    <name type="synonym">Lygocoris lucorum</name>
    <dbReference type="NCBI Taxonomy" id="248454"/>
    <lineage>
        <taxon>Eukaryota</taxon>
        <taxon>Metazoa</taxon>
        <taxon>Ecdysozoa</taxon>
        <taxon>Arthropoda</taxon>
        <taxon>Hexapoda</taxon>
        <taxon>Insecta</taxon>
        <taxon>Pterygota</taxon>
        <taxon>Neoptera</taxon>
        <taxon>Paraneoptera</taxon>
        <taxon>Hemiptera</taxon>
        <taxon>Heteroptera</taxon>
        <taxon>Panheteroptera</taxon>
        <taxon>Cimicomorpha</taxon>
        <taxon>Miridae</taxon>
        <taxon>Mirini</taxon>
        <taxon>Apolygus</taxon>
    </lineage>
</organism>
<sequence length="537" mass="60437">MTSPTDPPPDGSAQEGTSENCQVLRRHPKHLASKHVKLVTGGRRRLDGFQWRRRRRDGLEGSGWFVAPDAAHRVRYSSTGGGAGAVEAARRRATGRLQFQHGDRSRTGLTLWRTYSLNGAGASILGCPPPTRPPQFSSHLEATFYTWNPSNIRCCVIRWAMADVESAEKEASEVLHSLLSVPRIENTSKFIPLQESSTEERVITWDLNGGHLYCIRNENSELTDGGGADCETDTQCVALDEFPVSTTDVEVTTSDVTASKKLVKKKPIKLREERKIEDTAQEVRERFNKGCDCQGESCFSSLNPESVYRHRLNIAELTKEEHDMYLLGLSMACLGDPSSTIKHKARQRLRSSYLHHGRKVCLSAFLYLENCTLYQLKRIRKHLMTHGVVPRVHGNHGKKPHNVFPLNIYQRATVFLKDFINQYSTNSNVKAPVVLPSDMSRKHVHKLYQKFVSESAPDAEKVMGYSTFRHFMKEQFPHLKFSRTDIGIPLSGLSAKQLKTRLRGPLTVEDLTSIPVILEEDGQTYIVTPVETLVTSE</sequence>
<proteinExistence type="predicted"/>
<dbReference type="OrthoDB" id="8194213at2759"/>
<dbReference type="AlphaFoldDB" id="A0A8S9XXJ3"/>
<dbReference type="EMBL" id="WIXP02000003">
    <property type="protein sequence ID" value="KAF6212796.1"/>
    <property type="molecule type" value="Genomic_DNA"/>
</dbReference>
<accession>A0A8S9XXJ3</accession>
<gene>
    <name evidence="1" type="ORF">GE061_010505</name>
</gene>
<keyword evidence="2" id="KW-1185">Reference proteome</keyword>